<dbReference type="Proteomes" id="UP000229385">
    <property type="component" value="Unassembled WGS sequence"/>
</dbReference>
<evidence type="ECO:0000313" key="2">
    <source>
        <dbReference type="Proteomes" id="UP000229385"/>
    </source>
</evidence>
<sequence>NEVILEPFALVEYGIHWIVGETVIYADDGSIIIFDLEQRKLHKIVGNSYSSNEIVDIKRDRRVTVLKIRIDIEQDIRAGLNPSTPFPALARMYELSAIHPTTRDRIRQLFLL</sequence>
<comment type="caution">
    <text evidence="1">The sequence shown here is derived from an EMBL/GenBank/DDBJ whole genome shotgun (WGS) entry which is preliminary data.</text>
</comment>
<dbReference type="AlphaFoldDB" id="A0A2M7XAV3"/>
<accession>A0A2M7XAV3</accession>
<dbReference type="EMBL" id="PFWU01000055">
    <property type="protein sequence ID" value="PJA44999.1"/>
    <property type="molecule type" value="Genomic_DNA"/>
</dbReference>
<name>A0A2M7XAV3_9BACT</name>
<evidence type="ECO:0000313" key="1">
    <source>
        <dbReference type="EMBL" id="PJA44999.1"/>
    </source>
</evidence>
<organism evidence="1 2">
    <name type="scientific">Candidatus Uhrbacteria bacterium CG_4_9_14_3_um_filter_50_9</name>
    <dbReference type="NCBI Taxonomy" id="1975035"/>
    <lineage>
        <taxon>Bacteria</taxon>
        <taxon>Candidatus Uhriibacteriota</taxon>
    </lineage>
</organism>
<proteinExistence type="predicted"/>
<gene>
    <name evidence="1" type="ORF">CO174_05450</name>
</gene>
<reference evidence="2" key="1">
    <citation type="submission" date="2017-09" db="EMBL/GenBank/DDBJ databases">
        <title>Depth-based differentiation of microbial function through sediment-hosted aquifers and enrichment of novel symbionts in the deep terrestrial subsurface.</title>
        <authorList>
            <person name="Probst A.J."/>
            <person name="Ladd B."/>
            <person name="Jarett J.K."/>
            <person name="Geller-Mcgrath D.E."/>
            <person name="Sieber C.M.K."/>
            <person name="Emerson J.B."/>
            <person name="Anantharaman K."/>
            <person name="Thomas B.C."/>
            <person name="Malmstrom R."/>
            <person name="Stieglmeier M."/>
            <person name="Klingl A."/>
            <person name="Woyke T."/>
            <person name="Ryan C.M."/>
            <person name="Banfield J.F."/>
        </authorList>
    </citation>
    <scope>NUCLEOTIDE SEQUENCE [LARGE SCALE GENOMIC DNA]</scope>
</reference>
<protein>
    <submittedName>
        <fullName evidence="1">Uncharacterized protein</fullName>
    </submittedName>
</protein>
<feature type="non-terminal residue" evidence="1">
    <location>
        <position position="1"/>
    </location>
</feature>